<organism evidence="2 3">
    <name type="scientific">Mucilaginibacter oryzae</name>
    <dbReference type="NCBI Taxonomy" id="468058"/>
    <lineage>
        <taxon>Bacteria</taxon>
        <taxon>Pseudomonadati</taxon>
        <taxon>Bacteroidota</taxon>
        <taxon>Sphingobacteriia</taxon>
        <taxon>Sphingobacteriales</taxon>
        <taxon>Sphingobacteriaceae</taxon>
        <taxon>Mucilaginibacter</taxon>
    </lineage>
</organism>
<dbReference type="Gene3D" id="2.60.40.10">
    <property type="entry name" value="Immunoglobulins"/>
    <property type="match status" value="2"/>
</dbReference>
<dbReference type="Proteomes" id="UP000245678">
    <property type="component" value="Unassembled WGS sequence"/>
</dbReference>
<gene>
    <name evidence="2" type="ORF">LX99_03015</name>
</gene>
<protein>
    <submittedName>
        <fullName evidence="2">IPT/TIG domain-containing protein</fullName>
    </submittedName>
</protein>
<dbReference type="AlphaFoldDB" id="A0A316HG42"/>
<dbReference type="RefSeq" id="WP_109608606.1">
    <property type="nucleotide sequence ID" value="NZ_QGHA01000005.1"/>
</dbReference>
<keyword evidence="3" id="KW-1185">Reference proteome</keyword>
<dbReference type="InterPro" id="IPR014756">
    <property type="entry name" value="Ig_E-set"/>
</dbReference>
<comment type="caution">
    <text evidence="2">The sequence shown here is derived from an EMBL/GenBank/DDBJ whole genome shotgun (WGS) entry which is preliminary data.</text>
</comment>
<dbReference type="Gene3D" id="2.60.120.430">
    <property type="entry name" value="Galactose-binding lectin"/>
    <property type="match status" value="1"/>
</dbReference>
<feature type="domain" description="IPT/TIG" evidence="1">
    <location>
        <begin position="155"/>
        <end position="217"/>
    </location>
</feature>
<evidence type="ECO:0000313" key="2">
    <source>
        <dbReference type="EMBL" id="PWK77205.1"/>
    </source>
</evidence>
<evidence type="ECO:0000259" key="1">
    <source>
        <dbReference type="Pfam" id="PF01833"/>
    </source>
</evidence>
<dbReference type="SUPFAM" id="SSF81296">
    <property type="entry name" value="E set domains"/>
    <property type="match status" value="1"/>
</dbReference>
<dbReference type="EMBL" id="QGHA01000005">
    <property type="protein sequence ID" value="PWK77205.1"/>
    <property type="molecule type" value="Genomic_DNA"/>
</dbReference>
<name>A0A316HG42_9SPHI</name>
<dbReference type="InterPro" id="IPR013783">
    <property type="entry name" value="Ig-like_fold"/>
</dbReference>
<evidence type="ECO:0000313" key="3">
    <source>
        <dbReference type="Proteomes" id="UP000245678"/>
    </source>
</evidence>
<reference evidence="2 3" key="1">
    <citation type="submission" date="2018-05" db="EMBL/GenBank/DDBJ databases">
        <title>Genomic Encyclopedia of Archaeal and Bacterial Type Strains, Phase II (KMG-II): from individual species to whole genera.</title>
        <authorList>
            <person name="Goeker M."/>
        </authorList>
    </citation>
    <scope>NUCLEOTIDE SEQUENCE [LARGE SCALE GENOMIC DNA]</scope>
    <source>
        <strain evidence="2 3">DSM 19975</strain>
    </source>
</reference>
<dbReference type="Pfam" id="PF01833">
    <property type="entry name" value="TIG"/>
    <property type="match status" value="1"/>
</dbReference>
<accession>A0A316HG42</accession>
<proteinExistence type="predicted"/>
<sequence>MKKIIDKIYYTIYAVCITLTVFNSSCKKDNDGGKGAPVITRVRTVSKQDSASVVHQVTLTSSYTSVDVKPVAFDSTVTAGRANGLYAIIGQNLLTTSSITINGTPVIFNKALINDNAVIFTIPLNIPFQSANSKITLVTSYGTTTFGFSILQPPPTITDASQFAGNPGDIITLTGTAFDNVSSVKFGTAAGQVTASTSTQITVKVPANASGLISVTTPGGTVTGPAVSYDGIAKAYVIPFGFNGMLYDDAVNSGGFEFNFNGVVVNNQSTDIVKRGTHSIMVQYNGNYAGYAVGGNIDLTGKTYVKFSIYGASTGTEGRVIKVALNDFDNRAVNVILHEKKWSTYVIPLSLFQNDKAPGIPAAVSYIGFQDLSGKAPETIYLDDIGVF</sequence>
<dbReference type="InterPro" id="IPR002909">
    <property type="entry name" value="IPT_dom"/>
</dbReference>